<dbReference type="HOGENOM" id="CLU_088929_0_0_6"/>
<name>A0A061JQJ5_STUST</name>
<dbReference type="PANTHER" id="PTHR43316">
    <property type="entry name" value="HYDROLASE, HALOACID DELAHOGENASE-RELATED"/>
    <property type="match status" value="1"/>
</dbReference>
<dbReference type="InterPro" id="IPR036412">
    <property type="entry name" value="HAD-like_sf"/>
</dbReference>
<evidence type="ECO:0000256" key="1">
    <source>
        <dbReference type="ARBA" id="ARBA00022801"/>
    </source>
</evidence>
<dbReference type="AlphaFoldDB" id="A0A061JQJ5"/>
<dbReference type="Proteomes" id="UP000026923">
    <property type="component" value="Unassembled WGS sequence"/>
</dbReference>
<dbReference type="InterPro" id="IPR006439">
    <property type="entry name" value="HAD-SF_hydro_IA"/>
</dbReference>
<dbReference type="RefSeq" id="WP_003292660.1">
    <property type="nucleotide sequence ID" value="NZ_KK020676.1"/>
</dbReference>
<dbReference type="InterPro" id="IPR023214">
    <property type="entry name" value="HAD_sf"/>
</dbReference>
<comment type="caution">
    <text evidence="2">The sequence shown here is derived from an EMBL/GenBank/DDBJ whole genome shotgun (WGS) entry which is preliminary data.</text>
</comment>
<sequence>MIQAVVFDVFGTLLQIGERRHPFRQLMQNLRLQGKTPRPDDARTLMTRNLGLAGAADYFGAQLSNSELASLESDLFTELASVRLFDDALESLNQLKDAGLNLALCSNLAAPYAIPAKLLLPSFDVYGWSFEVGTIKPEPAIYRQMIEQLGCEASAIAMIGDTLQADMLGPIGQGMRGYHLQREGKADQCGFVSLMDFAAHVLQYPPSANG</sequence>
<dbReference type="SFLD" id="SFLDG01129">
    <property type="entry name" value="C1.5:_HAD__Beta-PGM__Phosphata"/>
    <property type="match status" value="1"/>
</dbReference>
<dbReference type="Pfam" id="PF00702">
    <property type="entry name" value="Hydrolase"/>
    <property type="match status" value="1"/>
</dbReference>
<dbReference type="PRINTS" id="PR00413">
    <property type="entry name" value="HADHALOGNASE"/>
</dbReference>
<dbReference type="SUPFAM" id="SSF56784">
    <property type="entry name" value="HAD-like"/>
    <property type="match status" value="1"/>
</dbReference>
<accession>A0A061JQJ5</accession>
<dbReference type="EMBL" id="AMCZ02000020">
    <property type="protein sequence ID" value="EWC40439.1"/>
    <property type="molecule type" value="Genomic_DNA"/>
</dbReference>
<protein>
    <submittedName>
        <fullName evidence="2">Haloacid dehalogenase</fullName>
    </submittedName>
</protein>
<keyword evidence="1" id="KW-0378">Hydrolase</keyword>
<dbReference type="eggNOG" id="COG1011">
    <property type="taxonomic scope" value="Bacteria"/>
</dbReference>
<dbReference type="InterPro" id="IPR051540">
    <property type="entry name" value="S-2-haloacid_dehalogenase"/>
</dbReference>
<organism evidence="2 3">
    <name type="scientific">Stutzerimonas stutzeri KOS6</name>
    <dbReference type="NCBI Taxonomy" id="1218352"/>
    <lineage>
        <taxon>Bacteria</taxon>
        <taxon>Pseudomonadati</taxon>
        <taxon>Pseudomonadota</taxon>
        <taxon>Gammaproteobacteria</taxon>
        <taxon>Pseudomonadales</taxon>
        <taxon>Pseudomonadaceae</taxon>
        <taxon>Stutzerimonas</taxon>
    </lineage>
</organism>
<dbReference type="OrthoDB" id="5699629at2"/>
<evidence type="ECO:0000313" key="3">
    <source>
        <dbReference type="Proteomes" id="UP000026923"/>
    </source>
</evidence>
<gene>
    <name evidence="2" type="ORF">B597_014955</name>
</gene>
<dbReference type="GO" id="GO:0016787">
    <property type="term" value="F:hydrolase activity"/>
    <property type="evidence" value="ECO:0007669"/>
    <property type="project" value="UniProtKB-KW"/>
</dbReference>
<proteinExistence type="predicted"/>
<evidence type="ECO:0000313" key="2">
    <source>
        <dbReference type="EMBL" id="EWC40439.1"/>
    </source>
</evidence>
<reference evidence="2 3" key="1">
    <citation type="journal article" date="2013" name="Genome Announc.">
        <title>Draft Genome of the Nitrogen-Fixing Bacterium Pseudomonas stutzeri Strain KOS6 Isolated from Industrial Hydrocarbon Sludge.</title>
        <authorList>
            <person name="Grigoryeva T.V."/>
            <person name="Laikov A.V."/>
            <person name="Naumova R.P."/>
            <person name="Manolov A.I."/>
            <person name="Larin A.K."/>
            <person name="Karpova I.Y."/>
            <person name="Semashko T.A."/>
            <person name="Alexeev D.G."/>
            <person name="Kostryukova E.S."/>
            <person name="Muller R."/>
            <person name="Govorun V.M."/>
        </authorList>
    </citation>
    <scope>NUCLEOTIDE SEQUENCE [LARGE SCALE GENOMIC DNA]</scope>
    <source>
        <strain evidence="2 3">KOS6</strain>
    </source>
</reference>
<dbReference type="Gene3D" id="3.40.50.1000">
    <property type="entry name" value="HAD superfamily/HAD-like"/>
    <property type="match status" value="1"/>
</dbReference>
<dbReference type="SFLD" id="SFLDS00003">
    <property type="entry name" value="Haloacid_Dehalogenase"/>
    <property type="match status" value="1"/>
</dbReference>